<evidence type="ECO:0000256" key="1">
    <source>
        <dbReference type="ARBA" id="ARBA00006987"/>
    </source>
</evidence>
<feature type="signal peptide" evidence="2">
    <location>
        <begin position="1"/>
        <end position="23"/>
    </location>
</feature>
<comment type="caution">
    <text evidence="3">The sequence shown here is derived from an EMBL/GenBank/DDBJ whole genome shotgun (WGS) entry which is preliminary data.</text>
</comment>
<dbReference type="Pfam" id="PF03401">
    <property type="entry name" value="TctC"/>
    <property type="match status" value="1"/>
</dbReference>
<gene>
    <name evidence="3" type="ORF">GWK16_12825</name>
</gene>
<dbReference type="AlphaFoldDB" id="A0A848EC91"/>
<dbReference type="Proteomes" id="UP000548582">
    <property type="component" value="Unassembled WGS sequence"/>
</dbReference>
<dbReference type="PANTHER" id="PTHR42928:SF5">
    <property type="entry name" value="BLR1237 PROTEIN"/>
    <property type="match status" value="1"/>
</dbReference>
<reference evidence="3 4" key="1">
    <citation type="submission" date="2020-03" db="EMBL/GenBank/DDBJ databases">
        <authorList>
            <person name="Sun Q."/>
        </authorList>
    </citation>
    <scope>NUCLEOTIDE SEQUENCE [LARGE SCALE GENOMIC DNA]</scope>
    <source>
        <strain evidence="3 4">JC162</strain>
    </source>
</reference>
<protein>
    <submittedName>
        <fullName evidence="3">Twin-arginine translocation pathway signal protein</fullName>
    </submittedName>
</protein>
<accession>A0A848EC91</accession>
<comment type="similarity">
    <text evidence="1">Belongs to the UPF0065 (bug) family.</text>
</comment>
<dbReference type="RefSeq" id="WP_170054346.1">
    <property type="nucleotide sequence ID" value="NZ_JABBKX010000003.1"/>
</dbReference>
<feature type="chain" id="PRO_5032897759" evidence="2">
    <location>
        <begin position="24"/>
        <end position="322"/>
    </location>
</feature>
<dbReference type="EMBL" id="JABBKX010000003">
    <property type="protein sequence ID" value="NMJ42131.1"/>
    <property type="molecule type" value="Genomic_DNA"/>
</dbReference>
<dbReference type="Gene3D" id="3.40.190.150">
    <property type="entry name" value="Bordetella uptake gene, domain 1"/>
    <property type="match status" value="1"/>
</dbReference>
<keyword evidence="4" id="KW-1185">Reference proteome</keyword>
<dbReference type="PANTHER" id="PTHR42928">
    <property type="entry name" value="TRICARBOXYLATE-BINDING PROTEIN"/>
    <property type="match status" value="1"/>
</dbReference>
<organism evidence="3 4">
    <name type="scientific">Neoroseomonas marina</name>
    <dbReference type="NCBI Taxonomy" id="1232220"/>
    <lineage>
        <taxon>Bacteria</taxon>
        <taxon>Pseudomonadati</taxon>
        <taxon>Pseudomonadota</taxon>
        <taxon>Alphaproteobacteria</taxon>
        <taxon>Acetobacterales</taxon>
        <taxon>Acetobacteraceae</taxon>
        <taxon>Neoroseomonas</taxon>
    </lineage>
</organism>
<proteinExistence type="inferred from homology"/>
<dbReference type="Gene3D" id="3.40.190.10">
    <property type="entry name" value="Periplasmic binding protein-like II"/>
    <property type="match status" value="1"/>
</dbReference>
<evidence type="ECO:0000256" key="2">
    <source>
        <dbReference type="SAM" id="SignalP"/>
    </source>
</evidence>
<dbReference type="InterPro" id="IPR042100">
    <property type="entry name" value="Bug_dom1"/>
</dbReference>
<dbReference type="SUPFAM" id="SSF53850">
    <property type="entry name" value="Periplasmic binding protein-like II"/>
    <property type="match status" value="1"/>
</dbReference>
<keyword evidence="2" id="KW-0732">Signal</keyword>
<dbReference type="PIRSF" id="PIRSF017082">
    <property type="entry name" value="YflP"/>
    <property type="match status" value="1"/>
</dbReference>
<evidence type="ECO:0000313" key="4">
    <source>
        <dbReference type="Proteomes" id="UP000548582"/>
    </source>
</evidence>
<name>A0A848EC91_9PROT</name>
<evidence type="ECO:0000313" key="3">
    <source>
        <dbReference type="EMBL" id="NMJ42131.1"/>
    </source>
</evidence>
<dbReference type="InterPro" id="IPR005064">
    <property type="entry name" value="BUG"/>
</dbReference>
<sequence length="322" mass="33624">MALHRRALLGAALLPALPVTARAQAFPTQPLRLIPPYPPGGGTDTVARLLLPHLMSQLGQNIVVENRGGAGGAIGAAEVARAPKDGHTLLLDSMGHVVNPTLMPNLPFDYATAFGPITQLTWQPQMLVVPAASPYRTLADLVAAAKARPGTLSYASSGNGTGAHLAMVEFARLAGIEVVHIPYRGGGPAMTDLIAGNVAMAFASAAAATAHVQGGRLRALGAAGLRRITALPDMPTISDQGYTGFDWDEWNGLWTVAGSPRIAVERLHAAAIFALAQPDVRARMDQIGIVPLGTSPDDFAAFVIAQRERAARLIRDANITLG</sequence>